<dbReference type="PRINTS" id="PR00344">
    <property type="entry name" value="BCTRLSENSOR"/>
</dbReference>
<dbReference type="PROSITE" id="PS50110">
    <property type="entry name" value="RESPONSE_REGULATORY"/>
    <property type="match status" value="1"/>
</dbReference>
<dbReference type="InterPro" id="IPR001789">
    <property type="entry name" value="Sig_transdc_resp-reg_receiver"/>
</dbReference>
<organism evidence="7 8">
    <name type="scientific">Desulfotalea psychrophila</name>
    <dbReference type="NCBI Taxonomy" id="84980"/>
    <lineage>
        <taxon>Bacteria</taxon>
        <taxon>Pseudomonadati</taxon>
        <taxon>Thermodesulfobacteriota</taxon>
        <taxon>Desulfobulbia</taxon>
        <taxon>Desulfobulbales</taxon>
        <taxon>Desulfocapsaceae</taxon>
        <taxon>Desulfotalea</taxon>
    </lineage>
</organism>
<evidence type="ECO:0000256" key="2">
    <source>
        <dbReference type="ARBA" id="ARBA00012438"/>
    </source>
</evidence>
<sequence>SGTGLGLAVVWNSVLEHKGTVDVTSNDNGTTFTVYLPVTTKEKITITENEAEDLRGTASILVVDDEKLQRDISNNILTKLGYTVQTAESGENAIIYLQNHSVDLVLLDMLMEPGLNGYQTYKEISELHPGQKAIIVSGFSESNDVKATLQLGANEFIKKPYSIELLGRTVKSVLR</sequence>
<dbReference type="Gene3D" id="3.40.50.2300">
    <property type="match status" value="1"/>
</dbReference>
<comment type="caution">
    <text evidence="7">The sequence shown here is derived from an EMBL/GenBank/DDBJ whole genome shotgun (WGS) entry which is preliminary data.</text>
</comment>
<dbReference type="InterPro" id="IPR036890">
    <property type="entry name" value="HATPase_C_sf"/>
</dbReference>
<accession>A0ABS3AVR8</accession>
<dbReference type="InterPro" id="IPR011006">
    <property type="entry name" value="CheY-like_superfamily"/>
</dbReference>
<dbReference type="SUPFAM" id="SSF55874">
    <property type="entry name" value="ATPase domain of HSP90 chaperone/DNA topoisomerase II/histidine kinase"/>
    <property type="match status" value="1"/>
</dbReference>
<dbReference type="Gene3D" id="3.30.565.10">
    <property type="entry name" value="Histidine kinase-like ATPase, C-terminal domain"/>
    <property type="match status" value="1"/>
</dbReference>
<dbReference type="Pfam" id="PF00072">
    <property type="entry name" value="Response_reg"/>
    <property type="match status" value="1"/>
</dbReference>
<keyword evidence="5" id="KW-0597">Phosphoprotein</keyword>
<keyword evidence="4" id="KW-0418">Kinase</keyword>
<dbReference type="EMBL" id="JAFITO010000070">
    <property type="protein sequence ID" value="MBN4068881.1"/>
    <property type="molecule type" value="Genomic_DNA"/>
</dbReference>
<proteinExistence type="predicted"/>
<evidence type="ECO:0000256" key="3">
    <source>
        <dbReference type="ARBA" id="ARBA00022679"/>
    </source>
</evidence>
<reference evidence="7 8" key="1">
    <citation type="submission" date="2021-02" db="EMBL/GenBank/DDBJ databases">
        <title>Activity-based single-cell genomes from oceanic crustal fluid captures similar information to metagenomic and metatranscriptomic surveys with orders of magnitude less sampling.</title>
        <authorList>
            <person name="D'Angelo T.S."/>
            <person name="Orcutt B.N."/>
        </authorList>
    </citation>
    <scope>NUCLEOTIDE SEQUENCE [LARGE SCALE GENOMIC DNA]</scope>
    <source>
        <strain evidence="7">AH-315-G02</strain>
    </source>
</reference>
<dbReference type="InterPro" id="IPR004358">
    <property type="entry name" value="Sig_transdc_His_kin-like_C"/>
</dbReference>
<feature type="modified residue" description="4-aspartylphosphate" evidence="5">
    <location>
        <position position="108"/>
    </location>
</feature>
<feature type="domain" description="Response regulatory" evidence="6">
    <location>
        <begin position="59"/>
        <end position="174"/>
    </location>
</feature>
<comment type="catalytic activity">
    <reaction evidence="1">
        <text>ATP + protein L-histidine = ADP + protein N-phospho-L-histidine.</text>
        <dbReference type="EC" id="2.7.13.3"/>
    </reaction>
</comment>
<dbReference type="Proteomes" id="UP000717534">
    <property type="component" value="Unassembled WGS sequence"/>
</dbReference>
<evidence type="ECO:0000259" key="6">
    <source>
        <dbReference type="PROSITE" id="PS50110"/>
    </source>
</evidence>
<gene>
    <name evidence="7" type="ORF">JYU06_05120</name>
</gene>
<dbReference type="SMART" id="SM00448">
    <property type="entry name" value="REC"/>
    <property type="match status" value="1"/>
</dbReference>
<keyword evidence="8" id="KW-1185">Reference proteome</keyword>
<dbReference type="PANTHER" id="PTHR43047:SF72">
    <property type="entry name" value="OSMOSENSING HISTIDINE PROTEIN KINASE SLN1"/>
    <property type="match status" value="1"/>
</dbReference>
<dbReference type="EC" id="2.7.13.3" evidence="2"/>
<evidence type="ECO:0000313" key="7">
    <source>
        <dbReference type="EMBL" id="MBN4068881.1"/>
    </source>
</evidence>
<keyword evidence="3" id="KW-0808">Transferase</keyword>
<evidence type="ECO:0000256" key="5">
    <source>
        <dbReference type="PROSITE-ProRule" id="PRU00169"/>
    </source>
</evidence>
<dbReference type="CDD" id="cd00156">
    <property type="entry name" value="REC"/>
    <property type="match status" value="1"/>
</dbReference>
<evidence type="ECO:0000256" key="4">
    <source>
        <dbReference type="ARBA" id="ARBA00022777"/>
    </source>
</evidence>
<evidence type="ECO:0000313" key="8">
    <source>
        <dbReference type="Proteomes" id="UP000717534"/>
    </source>
</evidence>
<protein>
    <recommendedName>
        <fullName evidence="2">histidine kinase</fullName>
        <ecNumber evidence="2">2.7.13.3</ecNumber>
    </recommendedName>
</protein>
<name>A0ABS3AVR8_9BACT</name>
<dbReference type="SUPFAM" id="SSF52172">
    <property type="entry name" value="CheY-like"/>
    <property type="match status" value="1"/>
</dbReference>
<dbReference type="PANTHER" id="PTHR43047">
    <property type="entry name" value="TWO-COMPONENT HISTIDINE PROTEIN KINASE"/>
    <property type="match status" value="1"/>
</dbReference>
<evidence type="ECO:0000256" key="1">
    <source>
        <dbReference type="ARBA" id="ARBA00000085"/>
    </source>
</evidence>
<feature type="non-terminal residue" evidence="7">
    <location>
        <position position="1"/>
    </location>
</feature>